<dbReference type="EnsemblPlants" id="KQL13591">
    <property type="protein sequence ID" value="KQL13591"/>
    <property type="gene ID" value="SETIT_025544mg"/>
</dbReference>
<dbReference type="EMBL" id="AGNK02001462">
    <property type="status" value="NOT_ANNOTATED_CDS"/>
    <property type="molecule type" value="Genomic_DNA"/>
</dbReference>
<reference evidence="2" key="1">
    <citation type="journal article" date="2012" name="Nat. Biotechnol.">
        <title>Reference genome sequence of the model plant Setaria.</title>
        <authorList>
            <person name="Bennetzen J.L."/>
            <person name="Schmutz J."/>
            <person name="Wang H."/>
            <person name="Percifield R."/>
            <person name="Hawkins J."/>
            <person name="Pontaroli A.C."/>
            <person name="Estep M."/>
            <person name="Feng L."/>
            <person name="Vaughn J.N."/>
            <person name="Grimwood J."/>
            <person name="Jenkins J."/>
            <person name="Barry K."/>
            <person name="Lindquist E."/>
            <person name="Hellsten U."/>
            <person name="Deshpande S."/>
            <person name="Wang X."/>
            <person name="Wu X."/>
            <person name="Mitros T."/>
            <person name="Triplett J."/>
            <person name="Yang X."/>
            <person name="Ye C.Y."/>
            <person name="Mauro-Herrera M."/>
            <person name="Wang L."/>
            <person name="Li P."/>
            <person name="Sharma M."/>
            <person name="Sharma R."/>
            <person name="Ronald P.C."/>
            <person name="Panaud O."/>
            <person name="Kellogg E.A."/>
            <person name="Brutnell T.P."/>
            <person name="Doust A.N."/>
            <person name="Tuskan G.A."/>
            <person name="Rokhsar D."/>
            <person name="Devos K.M."/>
        </authorList>
    </citation>
    <scope>NUCLEOTIDE SEQUENCE [LARGE SCALE GENOMIC DNA]</scope>
    <source>
        <strain evidence="2">cv. Yugu1</strain>
    </source>
</reference>
<evidence type="ECO:0000313" key="1">
    <source>
        <dbReference type="EnsemblPlants" id="KQL13591"/>
    </source>
</evidence>
<dbReference type="HOGENOM" id="CLU_3360570_0_0_1"/>
<protein>
    <submittedName>
        <fullName evidence="1">Uncharacterized protein</fullName>
    </submittedName>
</protein>
<sequence length="36" mass="4197">MLFVNTLERMVPPPLENTNRCWMVSLASLHRRQQAG</sequence>
<accession>K3ZG42</accession>
<reference evidence="1" key="2">
    <citation type="submission" date="2018-08" db="UniProtKB">
        <authorList>
            <consortium name="EnsemblPlants"/>
        </authorList>
    </citation>
    <scope>IDENTIFICATION</scope>
    <source>
        <strain evidence="1">Yugu1</strain>
    </source>
</reference>
<dbReference type="AlphaFoldDB" id="K3ZG42"/>
<proteinExistence type="predicted"/>
<keyword evidence="2" id="KW-1185">Reference proteome</keyword>
<dbReference type="Proteomes" id="UP000004995">
    <property type="component" value="Unassembled WGS sequence"/>
</dbReference>
<evidence type="ECO:0000313" key="2">
    <source>
        <dbReference type="Proteomes" id="UP000004995"/>
    </source>
</evidence>
<dbReference type="Gramene" id="KQL13591">
    <property type="protein sequence ID" value="KQL13591"/>
    <property type="gene ID" value="SETIT_025544mg"/>
</dbReference>
<dbReference type="InParanoid" id="K3ZG42"/>
<name>K3ZG42_SETIT</name>
<organism evidence="1 2">
    <name type="scientific">Setaria italica</name>
    <name type="common">Foxtail millet</name>
    <name type="synonym">Panicum italicum</name>
    <dbReference type="NCBI Taxonomy" id="4555"/>
    <lineage>
        <taxon>Eukaryota</taxon>
        <taxon>Viridiplantae</taxon>
        <taxon>Streptophyta</taxon>
        <taxon>Embryophyta</taxon>
        <taxon>Tracheophyta</taxon>
        <taxon>Spermatophyta</taxon>
        <taxon>Magnoliopsida</taxon>
        <taxon>Liliopsida</taxon>
        <taxon>Poales</taxon>
        <taxon>Poaceae</taxon>
        <taxon>PACMAD clade</taxon>
        <taxon>Panicoideae</taxon>
        <taxon>Panicodae</taxon>
        <taxon>Paniceae</taxon>
        <taxon>Cenchrinae</taxon>
        <taxon>Setaria</taxon>
    </lineage>
</organism>